<dbReference type="EMBL" id="RQYF01000054">
    <property type="protein sequence ID" value="RRD89318.1"/>
    <property type="molecule type" value="Genomic_DNA"/>
</dbReference>
<keyword evidence="2" id="KW-1185">Reference proteome</keyword>
<accession>A0A3P2A308</accession>
<sequence>MEILIVGEFSGFAKHLKDGFEQLGHRVVVTFTGDAWKGFKPTGDDIYYSTAPWMIGKRHIPGSTRFKAIRNNRRIERELEKRFPNRVDLIIVINYRFITDSPFHSGVRLSFITKQKVKGAKLIMSVCGGDPAEEYTYPDLHRVWGVKEDLNNKRYGFLIDNSDLIIPTNIFYYEAIKGYAAYRPFDTKKICKSIPLPIRIDDNYSITSCNNRKIVIFHGIIRPREKGTAYIQKAMERIQREFPDLVDCVCRGGMPYDEYVKLFDRVDILIDQTYTTGWGMNAAIGAMKGKCVLAPCSPDNCEHMNIPEIPFVQIKPDAEQIYQTLKKLILSPDNIYRIKRDSRQFVEKFCASKIVAKRYLNEAGLL</sequence>
<dbReference type="Gene3D" id="3.40.50.2000">
    <property type="entry name" value="Glycogen Phosphorylase B"/>
    <property type="match status" value="1"/>
</dbReference>
<proteinExistence type="predicted"/>
<reference evidence="1 2" key="1">
    <citation type="submission" date="2018-11" db="EMBL/GenBank/DDBJ databases">
        <title>Genomes From Bacteria Associated with the Canine Oral Cavity: a Test Case for Automated Genome-Based Taxonomic Assignment.</title>
        <authorList>
            <person name="Coil D.A."/>
            <person name="Jospin G."/>
            <person name="Darling A.E."/>
            <person name="Wallis C."/>
            <person name="Davis I.J."/>
            <person name="Harris S."/>
            <person name="Eisen J.A."/>
            <person name="Holcombe L.J."/>
            <person name="O'Flynn C."/>
        </authorList>
    </citation>
    <scope>NUCLEOTIDE SEQUENCE [LARGE SCALE GENOMIC DNA]</scope>
    <source>
        <strain evidence="1 2">OH1047_COT-310</strain>
    </source>
</reference>
<organism evidence="1 2">
    <name type="scientific">Prevotella heparinolytica</name>
    <dbReference type="NCBI Taxonomy" id="28113"/>
    <lineage>
        <taxon>Bacteria</taxon>
        <taxon>Pseudomonadati</taxon>
        <taxon>Bacteroidota</taxon>
        <taxon>Bacteroidia</taxon>
        <taxon>Bacteroidales</taxon>
        <taxon>Bacteroidaceae</taxon>
        <taxon>Bacteroides</taxon>
    </lineage>
</organism>
<dbReference type="RefSeq" id="WP_125239627.1">
    <property type="nucleotide sequence ID" value="NZ_RQYF01000054.1"/>
</dbReference>
<dbReference type="SUPFAM" id="SSF53756">
    <property type="entry name" value="UDP-Glycosyltransferase/glycogen phosphorylase"/>
    <property type="match status" value="1"/>
</dbReference>
<evidence type="ECO:0000313" key="1">
    <source>
        <dbReference type="EMBL" id="RRD89318.1"/>
    </source>
</evidence>
<evidence type="ECO:0000313" key="2">
    <source>
        <dbReference type="Proteomes" id="UP000279562"/>
    </source>
</evidence>
<keyword evidence="1" id="KW-0808">Transferase</keyword>
<name>A0A3P2A308_9BACE</name>
<protein>
    <submittedName>
        <fullName evidence="1">Glycosyltransferase family 1 protein</fullName>
    </submittedName>
</protein>
<dbReference type="GO" id="GO:0016740">
    <property type="term" value="F:transferase activity"/>
    <property type="evidence" value="ECO:0007669"/>
    <property type="project" value="UniProtKB-KW"/>
</dbReference>
<dbReference type="AlphaFoldDB" id="A0A3P2A308"/>
<gene>
    <name evidence="1" type="ORF">EII33_10255</name>
</gene>
<dbReference type="Proteomes" id="UP000279562">
    <property type="component" value="Unassembled WGS sequence"/>
</dbReference>
<comment type="caution">
    <text evidence="1">The sequence shown here is derived from an EMBL/GenBank/DDBJ whole genome shotgun (WGS) entry which is preliminary data.</text>
</comment>